<proteinExistence type="predicted"/>
<comment type="caution">
    <text evidence="1">The sequence shown here is derived from an EMBL/GenBank/DDBJ whole genome shotgun (WGS) entry which is preliminary data.</text>
</comment>
<dbReference type="Proteomes" id="UP001143910">
    <property type="component" value="Unassembled WGS sequence"/>
</dbReference>
<dbReference type="EMBL" id="JANJQO010001525">
    <property type="protein sequence ID" value="KAJ2970495.1"/>
    <property type="molecule type" value="Genomic_DNA"/>
</dbReference>
<evidence type="ECO:0000313" key="1">
    <source>
        <dbReference type="EMBL" id="KAJ2970495.1"/>
    </source>
</evidence>
<organism evidence="1 2">
    <name type="scientific">Zarea fungicola</name>
    <dbReference type="NCBI Taxonomy" id="93591"/>
    <lineage>
        <taxon>Eukaryota</taxon>
        <taxon>Fungi</taxon>
        <taxon>Dikarya</taxon>
        <taxon>Ascomycota</taxon>
        <taxon>Pezizomycotina</taxon>
        <taxon>Sordariomycetes</taxon>
        <taxon>Hypocreomycetidae</taxon>
        <taxon>Hypocreales</taxon>
        <taxon>Cordycipitaceae</taxon>
        <taxon>Zarea</taxon>
    </lineage>
</organism>
<reference evidence="1" key="1">
    <citation type="submission" date="2022-08" db="EMBL/GenBank/DDBJ databases">
        <title>Genome Sequence of Lecanicillium fungicola.</title>
        <authorList>
            <person name="Buettner E."/>
        </authorList>
    </citation>
    <scope>NUCLEOTIDE SEQUENCE</scope>
    <source>
        <strain evidence="1">Babe33</strain>
    </source>
</reference>
<gene>
    <name evidence="1" type="ORF">NQ176_g8159</name>
</gene>
<accession>A0ACC1MUH8</accession>
<protein>
    <submittedName>
        <fullName evidence="1">Uncharacterized protein</fullName>
    </submittedName>
</protein>
<keyword evidence="2" id="KW-1185">Reference proteome</keyword>
<name>A0ACC1MUH8_9HYPO</name>
<sequence>MTSNTEPYLLGLDNNASARLNLQHFWTQSTCGYLINSKIPVSPDAKIADIGTGTGIWALGVSKAYPTAQVDGFDITDAQFPPKEWLPANVALSTLDILGTIPEELVGKYDIVHVRYFGLMVRQDNLTRLATNLSLLLKPGGYLQWVEVDVAGQVAIPSSPTVSSSRTAAFCDKAREFFSASGISYDWVSKLGDTLRAIDMIDVVQEKPEISLSLSPIFSFLAIGGWVEMSHTVLDKYGPNPILGSGEELRKSLALVKQELQSGVALKQQLYVTLGRRK</sequence>
<evidence type="ECO:0000313" key="2">
    <source>
        <dbReference type="Proteomes" id="UP001143910"/>
    </source>
</evidence>